<evidence type="ECO:0000313" key="3">
    <source>
        <dbReference type="Proteomes" id="UP001153069"/>
    </source>
</evidence>
<reference evidence="2" key="1">
    <citation type="submission" date="2020-06" db="EMBL/GenBank/DDBJ databases">
        <authorList>
            <consortium name="Plant Systems Biology data submission"/>
        </authorList>
    </citation>
    <scope>NUCLEOTIDE SEQUENCE</scope>
    <source>
        <strain evidence="2">D6</strain>
    </source>
</reference>
<name>A0A9N8D608_9STRA</name>
<comment type="caution">
    <text evidence="2">The sequence shown here is derived from an EMBL/GenBank/DDBJ whole genome shotgun (WGS) entry which is preliminary data.</text>
</comment>
<protein>
    <submittedName>
        <fullName evidence="2">Uncharacterized protein</fullName>
    </submittedName>
</protein>
<feature type="compositionally biased region" description="Low complexity" evidence="1">
    <location>
        <begin position="78"/>
        <end position="87"/>
    </location>
</feature>
<evidence type="ECO:0000256" key="1">
    <source>
        <dbReference type="SAM" id="MobiDB-lite"/>
    </source>
</evidence>
<dbReference type="EMBL" id="CAICTM010000013">
    <property type="protein sequence ID" value="CAB9497058.1"/>
    <property type="molecule type" value="Genomic_DNA"/>
</dbReference>
<sequence>MNSTTYLSQLKTLEAVWDRHANKNFYQNVRRAVQAWLAEGQGVGQRRNDQNMSRNNQAAGAPPPPDDDDVDWKRHRQQQQQRQAGGANVDQNPETPTRMQRGIEEILGDLSFNNTTMMHHAFAWREGIRRDLDPAALIEAPPVYKRVSVDVLLPGSTNLDQLECSILQPASQKKVKIKYTPPRTFWNARRTAVRMAAHGGVRGAAVNIAADRLLAMHRVTSHEDSIAELTPDDLTMEFTIDLPFEVEPDFTTRNDWGVVGQGRGVQIATYRHEDNRFVVTNQVVWILHLEMVARERRIATPSRPADAFDEMHMQA</sequence>
<gene>
    <name evidence="2" type="ORF">SEMRO_13_G010130.1</name>
</gene>
<proteinExistence type="predicted"/>
<dbReference type="AlphaFoldDB" id="A0A9N8D608"/>
<evidence type="ECO:0000313" key="2">
    <source>
        <dbReference type="EMBL" id="CAB9497058.1"/>
    </source>
</evidence>
<feature type="region of interest" description="Disordered" evidence="1">
    <location>
        <begin position="41"/>
        <end position="97"/>
    </location>
</feature>
<accession>A0A9N8D608</accession>
<dbReference type="Proteomes" id="UP001153069">
    <property type="component" value="Unassembled WGS sequence"/>
</dbReference>
<organism evidence="2 3">
    <name type="scientific">Seminavis robusta</name>
    <dbReference type="NCBI Taxonomy" id="568900"/>
    <lineage>
        <taxon>Eukaryota</taxon>
        <taxon>Sar</taxon>
        <taxon>Stramenopiles</taxon>
        <taxon>Ochrophyta</taxon>
        <taxon>Bacillariophyta</taxon>
        <taxon>Bacillariophyceae</taxon>
        <taxon>Bacillariophycidae</taxon>
        <taxon>Naviculales</taxon>
        <taxon>Naviculaceae</taxon>
        <taxon>Seminavis</taxon>
    </lineage>
</organism>
<keyword evidence="3" id="KW-1185">Reference proteome</keyword>